<sequence length="53" mass="5382">MQLYVFALFALVATAIANPIDKRSFGESGGDHHEGLGLGVGVGVGLGVGGNRR</sequence>
<gene>
    <name evidence="2" type="ORF">GGH94_000576</name>
</gene>
<keyword evidence="1" id="KW-0732">Signal</keyword>
<organism evidence="2 3">
    <name type="scientific">Coemansia aciculifera</name>
    <dbReference type="NCBI Taxonomy" id="417176"/>
    <lineage>
        <taxon>Eukaryota</taxon>
        <taxon>Fungi</taxon>
        <taxon>Fungi incertae sedis</taxon>
        <taxon>Zoopagomycota</taxon>
        <taxon>Kickxellomycotina</taxon>
        <taxon>Kickxellomycetes</taxon>
        <taxon>Kickxellales</taxon>
        <taxon>Kickxellaceae</taxon>
        <taxon>Coemansia</taxon>
    </lineage>
</organism>
<dbReference type="AlphaFoldDB" id="A0A9W8IME1"/>
<dbReference type="EMBL" id="JANBUY010000011">
    <property type="protein sequence ID" value="KAJ2867800.1"/>
    <property type="molecule type" value="Genomic_DNA"/>
</dbReference>
<name>A0A9W8IME1_9FUNG</name>
<evidence type="ECO:0008006" key="4">
    <source>
        <dbReference type="Google" id="ProtNLM"/>
    </source>
</evidence>
<comment type="caution">
    <text evidence="2">The sequence shown here is derived from an EMBL/GenBank/DDBJ whole genome shotgun (WGS) entry which is preliminary data.</text>
</comment>
<evidence type="ECO:0000313" key="2">
    <source>
        <dbReference type="EMBL" id="KAJ2867800.1"/>
    </source>
</evidence>
<keyword evidence="3" id="KW-1185">Reference proteome</keyword>
<feature type="chain" id="PRO_5040878403" description="Glycine zipper 2TM domain-containing protein" evidence="1">
    <location>
        <begin position="18"/>
        <end position="53"/>
    </location>
</feature>
<feature type="signal peptide" evidence="1">
    <location>
        <begin position="1"/>
        <end position="17"/>
    </location>
</feature>
<accession>A0A9W8IME1</accession>
<evidence type="ECO:0000256" key="1">
    <source>
        <dbReference type="SAM" id="SignalP"/>
    </source>
</evidence>
<dbReference type="Proteomes" id="UP001140074">
    <property type="component" value="Unassembled WGS sequence"/>
</dbReference>
<reference evidence="2" key="1">
    <citation type="submission" date="2022-07" db="EMBL/GenBank/DDBJ databases">
        <title>Phylogenomic reconstructions and comparative analyses of Kickxellomycotina fungi.</title>
        <authorList>
            <person name="Reynolds N.K."/>
            <person name="Stajich J.E."/>
            <person name="Barry K."/>
            <person name="Grigoriev I.V."/>
            <person name="Crous P."/>
            <person name="Smith M.E."/>
        </authorList>
    </citation>
    <scope>NUCLEOTIDE SEQUENCE</scope>
    <source>
        <strain evidence="2">RSA 476</strain>
    </source>
</reference>
<protein>
    <recommendedName>
        <fullName evidence="4">Glycine zipper 2TM domain-containing protein</fullName>
    </recommendedName>
</protein>
<proteinExistence type="predicted"/>
<evidence type="ECO:0000313" key="3">
    <source>
        <dbReference type="Proteomes" id="UP001140074"/>
    </source>
</evidence>